<evidence type="ECO:0000313" key="6">
    <source>
        <dbReference type="Proteomes" id="UP000008720"/>
    </source>
</evidence>
<evidence type="ECO:0000259" key="4">
    <source>
        <dbReference type="PROSITE" id="PS50995"/>
    </source>
</evidence>
<dbReference type="InterPro" id="IPR055166">
    <property type="entry name" value="Transc_reg_Sar_Rot_HTH"/>
</dbReference>
<dbReference type="InterPro" id="IPR036390">
    <property type="entry name" value="WH_DNA-bd_sf"/>
</dbReference>
<proteinExistence type="predicted"/>
<dbReference type="OrthoDB" id="763883at2"/>
<reference evidence="5 6" key="1">
    <citation type="journal article" date="2011" name="Stand. Genomic Sci.">
        <title>Complete genome sequence of Marivirga tractuosa type strain (H-43).</title>
        <authorList>
            <person name="Pagani I."/>
            <person name="Chertkov O."/>
            <person name="Lapidus A."/>
            <person name="Lucas S."/>
            <person name="Del Rio T.G."/>
            <person name="Tice H."/>
            <person name="Copeland A."/>
            <person name="Cheng J.F."/>
            <person name="Nolan M."/>
            <person name="Saunders E."/>
            <person name="Pitluck S."/>
            <person name="Held B."/>
            <person name="Goodwin L."/>
            <person name="Liolios K."/>
            <person name="Ovchinikova G."/>
            <person name="Ivanova N."/>
            <person name="Mavromatis K."/>
            <person name="Pati A."/>
            <person name="Chen A."/>
            <person name="Palaniappan K."/>
            <person name="Land M."/>
            <person name="Hauser L."/>
            <person name="Jeffries C.D."/>
            <person name="Detter J.C."/>
            <person name="Han C."/>
            <person name="Tapia R."/>
            <person name="Ngatchou-Djao O.D."/>
            <person name="Rohde M."/>
            <person name="Goker M."/>
            <person name="Spring S."/>
            <person name="Sikorski J."/>
            <person name="Woyke T."/>
            <person name="Bristow J."/>
            <person name="Eisen J.A."/>
            <person name="Markowitz V."/>
            <person name="Hugenholtz P."/>
            <person name="Klenk H.P."/>
            <person name="Kyrpides N.C."/>
        </authorList>
    </citation>
    <scope>NUCLEOTIDE SEQUENCE [LARGE SCALE GENOMIC DNA]</scope>
    <source>
        <strain evidence="6">ATCC 23168 / DSM 4126 / NBRC 15989 / NCIMB 1408 / VKM B-1430 / H-43</strain>
    </source>
</reference>
<evidence type="ECO:0000256" key="1">
    <source>
        <dbReference type="ARBA" id="ARBA00023015"/>
    </source>
</evidence>
<dbReference type="SUPFAM" id="SSF46785">
    <property type="entry name" value="Winged helix' DNA-binding domain"/>
    <property type="match status" value="1"/>
</dbReference>
<dbReference type="GO" id="GO:0003700">
    <property type="term" value="F:DNA-binding transcription factor activity"/>
    <property type="evidence" value="ECO:0007669"/>
    <property type="project" value="InterPro"/>
</dbReference>
<dbReference type="AlphaFoldDB" id="E4TVL2"/>
<dbReference type="RefSeq" id="WP_013453274.1">
    <property type="nucleotide sequence ID" value="NC_014759.1"/>
</dbReference>
<dbReference type="SMART" id="SM00347">
    <property type="entry name" value="HTH_MARR"/>
    <property type="match status" value="1"/>
</dbReference>
<dbReference type="Gene3D" id="1.10.10.10">
    <property type="entry name" value="Winged helix-like DNA-binding domain superfamily/Winged helix DNA-binding domain"/>
    <property type="match status" value="1"/>
</dbReference>
<dbReference type="HOGENOM" id="CLU_083287_27_2_10"/>
<dbReference type="PANTHER" id="PTHR33164">
    <property type="entry name" value="TRANSCRIPTIONAL REGULATOR, MARR FAMILY"/>
    <property type="match status" value="1"/>
</dbReference>
<sequence length="151" mass="17267">MKSGTENNNPNPLIGQTFSILLNCQQKLSYSISKEMKTFGITRQQYEVLAILNENSSKPMNLNKVKSYLRENVPDISRIVQRLVEKRLINRSRQADDKRNSAISINKEGISLIEKIEPILKKKMDDFFGVLTLDELAELSRIISKVNQNKG</sequence>
<keyword evidence="6" id="KW-1185">Reference proteome</keyword>
<evidence type="ECO:0000256" key="3">
    <source>
        <dbReference type="ARBA" id="ARBA00023163"/>
    </source>
</evidence>
<dbReference type="PROSITE" id="PS50995">
    <property type="entry name" value="HTH_MARR_2"/>
    <property type="match status" value="1"/>
</dbReference>
<dbReference type="Proteomes" id="UP000008720">
    <property type="component" value="Chromosome"/>
</dbReference>
<keyword evidence="3" id="KW-0804">Transcription</keyword>
<name>E4TVL2_MARTH</name>
<feature type="domain" description="HTH marR-type" evidence="4">
    <location>
        <begin position="14"/>
        <end position="148"/>
    </location>
</feature>
<dbReference type="eggNOG" id="COG1846">
    <property type="taxonomic scope" value="Bacteria"/>
</dbReference>
<dbReference type="GO" id="GO:0006950">
    <property type="term" value="P:response to stress"/>
    <property type="evidence" value="ECO:0007669"/>
    <property type="project" value="TreeGrafter"/>
</dbReference>
<gene>
    <name evidence="5" type="ordered locus">Ftrac_1130</name>
</gene>
<dbReference type="InterPro" id="IPR000835">
    <property type="entry name" value="HTH_MarR-typ"/>
</dbReference>
<organism evidence="5 6">
    <name type="scientific">Marivirga tractuosa (strain ATCC 23168 / DSM 4126 / NBRC 15989 / NCIMB 1408 / VKM B-1430 / H-43)</name>
    <name type="common">Microscilla tractuosa</name>
    <name type="synonym">Flexibacter tractuosus</name>
    <dbReference type="NCBI Taxonomy" id="643867"/>
    <lineage>
        <taxon>Bacteria</taxon>
        <taxon>Pseudomonadati</taxon>
        <taxon>Bacteroidota</taxon>
        <taxon>Cytophagia</taxon>
        <taxon>Cytophagales</taxon>
        <taxon>Marivirgaceae</taxon>
        <taxon>Marivirga</taxon>
    </lineage>
</organism>
<dbReference type="STRING" id="643867.Ftrac_1130"/>
<evidence type="ECO:0000256" key="2">
    <source>
        <dbReference type="ARBA" id="ARBA00023125"/>
    </source>
</evidence>
<dbReference type="Pfam" id="PF22381">
    <property type="entry name" value="Staph_reg_Sar_Rot"/>
    <property type="match status" value="1"/>
</dbReference>
<dbReference type="EMBL" id="CP002349">
    <property type="protein sequence ID" value="ADR21125.1"/>
    <property type="molecule type" value="Genomic_DNA"/>
</dbReference>
<protein>
    <submittedName>
        <fullName evidence="5">Regulatory protein MarR</fullName>
    </submittedName>
</protein>
<keyword evidence="2" id="KW-0238">DNA-binding</keyword>
<dbReference type="InterPro" id="IPR036388">
    <property type="entry name" value="WH-like_DNA-bd_sf"/>
</dbReference>
<dbReference type="KEGG" id="mtt:Ftrac_1130"/>
<evidence type="ECO:0000313" key="5">
    <source>
        <dbReference type="EMBL" id="ADR21125.1"/>
    </source>
</evidence>
<dbReference type="GO" id="GO:0003677">
    <property type="term" value="F:DNA binding"/>
    <property type="evidence" value="ECO:0007669"/>
    <property type="project" value="UniProtKB-KW"/>
</dbReference>
<dbReference type="PANTHER" id="PTHR33164:SF99">
    <property type="entry name" value="MARR FAMILY REGULATORY PROTEIN"/>
    <property type="match status" value="1"/>
</dbReference>
<dbReference type="PRINTS" id="PR00598">
    <property type="entry name" value="HTHMARR"/>
</dbReference>
<accession>E4TVL2</accession>
<keyword evidence="1" id="KW-0805">Transcription regulation</keyword>
<dbReference type="InterPro" id="IPR039422">
    <property type="entry name" value="MarR/SlyA-like"/>
</dbReference>